<feature type="region of interest" description="Disordered" evidence="2">
    <location>
        <begin position="1"/>
        <end position="54"/>
    </location>
</feature>
<proteinExistence type="predicted"/>
<feature type="compositionally biased region" description="Basic and acidic residues" evidence="2">
    <location>
        <begin position="1"/>
        <end position="15"/>
    </location>
</feature>
<comment type="caution">
    <text evidence="3">The sequence shown here is derived from an EMBL/GenBank/DDBJ whole genome shotgun (WGS) entry which is preliminary data.</text>
</comment>
<sequence>MSADHQDVSDWEKSHKFSPPSSPSQSSRISASRPVQTSSSEPPRKVKILDNAAAQTTEEPTIACFESESGRAQVFAQSSHAKFAAELPPLHVSCLSLPRTPEQASLVRSVFDKSEWALLEHERSTDASPVPLVLMPIEKVVDETKGGDEGNEEGVKTFTLVDQKKLARKRGKLRWADEQPPAPPKSFSKKFLAPVAGNVMLLEDNASTISSTNTKKSRRSAQQRSQQALSEKALILGELAAHREASKQEAEIAALAMSKRQASQRANWHKRDKELKEQLAFYASEKQKETDKLQQVREQEAVEARKSLLEYQQAELKRQQKLRAAVEKYHQSIAEASKEAKQTEAGLRAQEKMERIAQLKRDRKRLLAKGILPVKTTLSMDTISQWHQEKDERRRNLNRKTACLPILPELLHRCIPFIDVGMETSLVA</sequence>
<evidence type="ECO:0000256" key="2">
    <source>
        <dbReference type="SAM" id="MobiDB-lite"/>
    </source>
</evidence>
<reference evidence="3 4" key="1">
    <citation type="journal article" date="2015" name="Genome Biol. Evol.">
        <title>Comparative Genomics of a Bacterivorous Green Alga Reveals Evolutionary Causalities and Consequences of Phago-Mixotrophic Mode of Nutrition.</title>
        <authorList>
            <person name="Burns J.A."/>
            <person name="Paasch A."/>
            <person name="Narechania A."/>
            <person name="Kim E."/>
        </authorList>
    </citation>
    <scope>NUCLEOTIDE SEQUENCE [LARGE SCALE GENOMIC DNA]</scope>
    <source>
        <strain evidence="3 4">PLY_AMNH</strain>
    </source>
</reference>
<keyword evidence="4" id="KW-1185">Reference proteome</keyword>
<accession>A0AAE0C2K5</accession>
<evidence type="ECO:0000256" key="1">
    <source>
        <dbReference type="SAM" id="Coils"/>
    </source>
</evidence>
<protein>
    <submittedName>
        <fullName evidence="3">Uncharacterized protein</fullName>
    </submittedName>
</protein>
<keyword evidence="1" id="KW-0175">Coiled coil</keyword>
<dbReference type="AlphaFoldDB" id="A0AAE0C2K5"/>
<dbReference type="EMBL" id="LGRX02029112">
    <property type="protein sequence ID" value="KAK3247262.1"/>
    <property type="molecule type" value="Genomic_DNA"/>
</dbReference>
<evidence type="ECO:0000313" key="3">
    <source>
        <dbReference type="EMBL" id="KAK3247262.1"/>
    </source>
</evidence>
<feature type="coiled-coil region" evidence="1">
    <location>
        <begin position="279"/>
        <end position="369"/>
    </location>
</feature>
<organism evidence="3 4">
    <name type="scientific">Cymbomonas tetramitiformis</name>
    <dbReference type="NCBI Taxonomy" id="36881"/>
    <lineage>
        <taxon>Eukaryota</taxon>
        <taxon>Viridiplantae</taxon>
        <taxon>Chlorophyta</taxon>
        <taxon>Pyramimonadophyceae</taxon>
        <taxon>Pyramimonadales</taxon>
        <taxon>Pyramimonadaceae</taxon>
        <taxon>Cymbomonas</taxon>
    </lineage>
</organism>
<evidence type="ECO:0000313" key="4">
    <source>
        <dbReference type="Proteomes" id="UP001190700"/>
    </source>
</evidence>
<name>A0AAE0C2K5_9CHLO</name>
<dbReference type="Proteomes" id="UP001190700">
    <property type="component" value="Unassembled WGS sequence"/>
</dbReference>
<gene>
    <name evidence="3" type="ORF">CYMTET_43232</name>
</gene>
<feature type="compositionally biased region" description="Low complexity" evidence="2">
    <location>
        <begin position="23"/>
        <end position="34"/>
    </location>
</feature>